<dbReference type="HOGENOM" id="CLU_004591_0_1_1"/>
<protein>
    <submittedName>
        <fullName evidence="1">Uncharacterized protein</fullName>
    </submittedName>
</protein>
<dbReference type="PANTHER" id="PTHR31912:SF34">
    <property type="entry name" value="NOTOCHORD-RELATED PROTEIN"/>
    <property type="match status" value="1"/>
</dbReference>
<evidence type="ECO:0000313" key="2">
    <source>
        <dbReference type="Proteomes" id="UP000027195"/>
    </source>
</evidence>
<accession>A0A067MR94</accession>
<keyword evidence="2" id="KW-1185">Reference proteome</keyword>
<reference evidence="2" key="1">
    <citation type="journal article" date="2014" name="Proc. Natl. Acad. Sci. U.S.A.">
        <title>Extensive sampling of basidiomycete genomes demonstrates inadequacy of the white-rot/brown-rot paradigm for wood decay fungi.</title>
        <authorList>
            <person name="Riley R."/>
            <person name="Salamov A.A."/>
            <person name="Brown D.W."/>
            <person name="Nagy L.G."/>
            <person name="Floudas D."/>
            <person name="Held B.W."/>
            <person name="Levasseur A."/>
            <person name="Lombard V."/>
            <person name="Morin E."/>
            <person name="Otillar R."/>
            <person name="Lindquist E.A."/>
            <person name="Sun H."/>
            <person name="LaButti K.M."/>
            <person name="Schmutz J."/>
            <person name="Jabbour D."/>
            <person name="Luo H."/>
            <person name="Baker S.E."/>
            <person name="Pisabarro A.G."/>
            <person name="Walton J.D."/>
            <person name="Blanchette R.A."/>
            <person name="Henrissat B."/>
            <person name="Martin F."/>
            <person name="Cullen D."/>
            <person name="Hibbett D.S."/>
            <person name="Grigoriev I.V."/>
        </authorList>
    </citation>
    <scope>NUCLEOTIDE SEQUENCE [LARGE SCALE GENOMIC DNA]</scope>
    <source>
        <strain evidence="2">FD-172 SS1</strain>
    </source>
</reference>
<dbReference type="Proteomes" id="UP000027195">
    <property type="component" value="Unassembled WGS sequence"/>
</dbReference>
<dbReference type="STRING" id="930990.A0A067MR94"/>
<organism evidence="1 2">
    <name type="scientific">Botryobasidium botryosum (strain FD-172 SS1)</name>
    <dbReference type="NCBI Taxonomy" id="930990"/>
    <lineage>
        <taxon>Eukaryota</taxon>
        <taxon>Fungi</taxon>
        <taxon>Dikarya</taxon>
        <taxon>Basidiomycota</taxon>
        <taxon>Agaricomycotina</taxon>
        <taxon>Agaricomycetes</taxon>
        <taxon>Cantharellales</taxon>
        <taxon>Botryobasidiaceae</taxon>
        <taxon>Botryobasidium</taxon>
    </lineage>
</organism>
<evidence type="ECO:0000313" key="1">
    <source>
        <dbReference type="EMBL" id="KDQ14121.1"/>
    </source>
</evidence>
<dbReference type="EMBL" id="KL198039">
    <property type="protein sequence ID" value="KDQ14121.1"/>
    <property type="molecule type" value="Genomic_DNA"/>
</dbReference>
<sequence>MPHPLRELAQGRPVYSIPLIIFLDDVSGNKSKQWNKHHSCYVSNGALPRQIQEKEVNVRFVSTSPHASPGEMMQAIKTSLRRTYDSPVPAYDPQAKQECLIRVFPLFFPGDNPMQALHCSQGGLTCNFPCRTCHVGGTREFKESDKGYATLFNVGELRTPRDTRKDIIDRLMQALEPNATSILGDMVAETGVKDAFSQAMVEHIIQLGIDLRKEKKHSPEQIHEILAEELEKHLEKGDIINPLLSMDGVDIHQDTPTEILHTILLGVVKYFWGQTIALVIRAKKFTTFQARLNSVDSGGLNIPAILADYMCHYRGSLVGKHFKTIAQVMPFVVHDIVPQDVLDAWLMIGELVVLLWHTEITDVEKYLVQL</sequence>
<dbReference type="InParanoid" id="A0A067MR94"/>
<dbReference type="AlphaFoldDB" id="A0A067MR94"/>
<proteinExistence type="predicted"/>
<dbReference type="OrthoDB" id="2246127at2759"/>
<dbReference type="PANTHER" id="PTHR31912">
    <property type="entry name" value="IP13529P"/>
    <property type="match status" value="1"/>
</dbReference>
<name>A0A067MR94_BOTB1</name>
<gene>
    <name evidence="1" type="ORF">BOTBODRAFT_110526</name>
</gene>